<reference evidence="7 8" key="1">
    <citation type="journal article" date="2021" name="Elife">
        <title>Chloroplast acquisition without the gene transfer in kleptoplastic sea slugs, Plakobranchus ocellatus.</title>
        <authorList>
            <person name="Maeda T."/>
            <person name="Takahashi S."/>
            <person name="Yoshida T."/>
            <person name="Shimamura S."/>
            <person name="Takaki Y."/>
            <person name="Nagai Y."/>
            <person name="Toyoda A."/>
            <person name="Suzuki Y."/>
            <person name="Arimoto A."/>
            <person name="Ishii H."/>
            <person name="Satoh N."/>
            <person name="Nishiyama T."/>
            <person name="Hasebe M."/>
            <person name="Maruyama T."/>
            <person name="Minagawa J."/>
            <person name="Obokata J."/>
            <person name="Shigenobu S."/>
        </authorList>
    </citation>
    <scope>NUCLEOTIDE SEQUENCE [LARGE SCALE GENOMIC DNA]</scope>
</reference>
<comment type="subcellular location">
    <subcellularLocation>
        <location evidence="1">Secreted</location>
    </subcellularLocation>
</comment>
<gene>
    <name evidence="7" type="ORF">PoB_005496000</name>
</gene>
<sequence>MATSFQLAMAFAFSFYLAKAAPPVVSMEMEQAKANPVNMTVYYESLCPGCNFFITQELHPLWPKIKDLDLMTVNLLPFGNAQERRIGFQWEFTCQHGKAECTGNIVETCMIHYYPDTTKQLNMVACFNANYIGTLGADWQASLQNCSKTGVDVEKIKTCVTGHEGNNLEHIMAMNTGPHGYTPFIMLDGVVNPNAEDHLLSEVCRVYKGVKPPICSQ</sequence>
<comment type="similarity">
    <text evidence="2">Belongs to the GILT family.</text>
</comment>
<dbReference type="GO" id="GO:0016671">
    <property type="term" value="F:oxidoreductase activity, acting on a sulfur group of donors, disulfide as acceptor"/>
    <property type="evidence" value="ECO:0007669"/>
    <property type="project" value="InterPro"/>
</dbReference>
<keyword evidence="5" id="KW-0325">Glycoprotein</keyword>
<accession>A0AAV4CAK8</accession>
<feature type="chain" id="PRO_5043640853" evidence="6">
    <location>
        <begin position="21"/>
        <end position="217"/>
    </location>
</feature>
<dbReference type="GO" id="GO:0005576">
    <property type="term" value="C:extracellular region"/>
    <property type="evidence" value="ECO:0007669"/>
    <property type="project" value="UniProtKB-SubCell"/>
</dbReference>
<dbReference type="PANTHER" id="PTHR13234:SF8">
    <property type="entry name" value="GAMMA-INTERFERON-INDUCIBLE LYSOSOMAL THIOL REDUCTASE"/>
    <property type="match status" value="1"/>
</dbReference>
<dbReference type="GO" id="GO:0005764">
    <property type="term" value="C:lysosome"/>
    <property type="evidence" value="ECO:0007669"/>
    <property type="project" value="TreeGrafter"/>
</dbReference>
<feature type="signal peptide" evidence="6">
    <location>
        <begin position="1"/>
        <end position="20"/>
    </location>
</feature>
<evidence type="ECO:0000256" key="6">
    <source>
        <dbReference type="SAM" id="SignalP"/>
    </source>
</evidence>
<evidence type="ECO:0000313" key="8">
    <source>
        <dbReference type="Proteomes" id="UP000735302"/>
    </source>
</evidence>
<evidence type="ECO:0000256" key="3">
    <source>
        <dbReference type="ARBA" id="ARBA00022525"/>
    </source>
</evidence>
<keyword evidence="8" id="KW-1185">Reference proteome</keyword>
<keyword evidence="3" id="KW-0964">Secreted</keyword>
<dbReference type="InterPro" id="IPR004911">
    <property type="entry name" value="Interferon-induced_GILT"/>
</dbReference>
<evidence type="ECO:0000313" key="7">
    <source>
        <dbReference type="EMBL" id="GFO28455.1"/>
    </source>
</evidence>
<comment type="caution">
    <text evidence="7">The sequence shown here is derived from an EMBL/GenBank/DDBJ whole genome shotgun (WGS) entry which is preliminary data.</text>
</comment>
<evidence type="ECO:0000256" key="4">
    <source>
        <dbReference type="ARBA" id="ARBA00022729"/>
    </source>
</evidence>
<evidence type="ECO:0000256" key="1">
    <source>
        <dbReference type="ARBA" id="ARBA00004613"/>
    </source>
</evidence>
<dbReference type="Proteomes" id="UP000735302">
    <property type="component" value="Unassembled WGS sequence"/>
</dbReference>
<dbReference type="EMBL" id="BLXT01006043">
    <property type="protein sequence ID" value="GFO28455.1"/>
    <property type="molecule type" value="Genomic_DNA"/>
</dbReference>
<organism evidence="7 8">
    <name type="scientific">Plakobranchus ocellatus</name>
    <dbReference type="NCBI Taxonomy" id="259542"/>
    <lineage>
        <taxon>Eukaryota</taxon>
        <taxon>Metazoa</taxon>
        <taxon>Spiralia</taxon>
        <taxon>Lophotrochozoa</taxon>
        <taxon>Mollusca</taxon>
        <taxon>Gastropoda</taxon>
        <taxon>Heterobranchia</taxon>
        <taxon>Euthyneura</taxon>
        <taxon>Panpulmonata</taxon>
        <taxon>Sacoglossa</taxon>
        <taxon>Placobranchoidea</taxon>
        <taxon>Plakobranchidae</taxon>
        <taxon>Plakobranchus</taxon>
    </lineage>
</organism>
<proteinExistence type="inferred from homology"/>
<name>A0AAV4CAK8_9GAST</name>
<evidence type="ECO:0000256" key="2">
    <source>
        <dbReference type="ARBA" id="ARBA00005679"/>
    </source>
</evidence>
<dbReference type="PANTHER" id="PTHR13234">
    <property type="entry name" value="GAMMA-INTERFERON INDUCIBLE LYSOSOMAL THIOL REDUCTASE GILT"/>
    <property type="match status" value="1"/>
</dbReference>
<protein>
    <submittedName>
        <fullName evidence="7">Gamma-interferon-inducible lysosomal thiol reductase</fullName>
    </submittedName>
</protein>
<evidence type="ECO:0000256" key="5">
    <source>
        <dbReference type="ARBA" id="ARBA00023180"/>
    </source>
</evidence>
<keyword evidence="4 6" id="KW-0732">Signal</keyword>
<dbReference type="Pfam" id="PF03227">
    <property type="entry name" value="GILT"/>
    <property type="match status" value="1"/>
</dbReference>
<dbReference type="AlphaFoldDB" id="A0AAV4CAK8"/>